<reference evidence="1 2" key="1">
    <citation type="submission" date="2018-06" db="EMBL/GenBank/DDBJ databases">
        <authorList>
            <consortium name="Pathogen Informatics"/>
            <person name="Doyle S."/>
        </authorList>
    </citation>
    <scope>NUCLEOTIDE SEQUENCE [LARGE SCALE GENOMIC DNA]</scope>
    <source>
        <strain evidence="2">NCTC 11048</strain>
    </source>
</reference>
<accession>A0A380GBP6</accession>
<evidence type="ECO:0000313" key="2">
    <source>
        <dbReference type="Proteomes" id="UP000255549"/>
    </source>
</evidence>
<dbReference type="Proteomes" id="UP000255549">
    <property type="component" value="Unassembled WGS sequence"/>
</dbReference>
<gene>
    <name evidence="1" type="ORF">NCTC11048_02763</name>
</gene>
<sequence length="50" mass="5765">MWLIIIIIFVSLLLVGSMIENGKLQGELKLKDYEIEVLRKELFGDKGDNE</sequence>
<dbReference type="EMBL" id="UHDP01000003">
    <property type="protein sequence ID" value="SUM47678.1"/>
    <property type="molecule type" value="Genomic_DNA"/>
</dbReference>
<name>A0A380GBP6_STAIN</name>
<dbReference type="RefSeq" id="WP_019168267.1">
    <property type="nucleotide sequence ID" value="NZ_CAIB01000133.1"/>
</dbReference>
<protein>
    <submittedName>
        <fullName evidence="1">Uncharacterized protein</fullName>
    </submittedName>
</protein>
<dbReference type="AlphaFoldDB" id="A0A380GBP6"/>
<proteinExistence type="predicted"/>
<organism evidence="1 2">
    <name type="scientific">Staphylococcus intermedius NCTC 11048</name>
    <dbReference type="NCBI Taxonomy" id="1141106"/>
    <lineage>
        <taxon>Bacteria</taxon>
        <taxon>Bacillati</taxon>
        <taxon>Bacillota</taxon>
        <taxon>Bacilli</taxon>
        <taxon>Bacillales</taxon>
        <taxon>Staphylococcaceae</taxon>
        <taxon>Staphylococcus</taxon>
        <taxon>Staphylococcus intermedius group</taxon>
    </lineage>
</organism>
<evidence type="ECO:0000313" key="1">
    <source>
        <dbReference type="EMBL" id="SUM47678.1"/>
    </source>
</evidence>
<keyword evidence="2" id="KW-1185">Reference proteome</keyword>
<dbReference type="STRING" id="1141106.GCA_000308095_01528"/>